<keyword evidence="3" id="KW-1185">Reference proteome</keyword>
<name>A9DMT6_9FLAO</name>
<dbReference type="AlphaFoldDB" id="A9DMT6"/>
<dbReference type="Proteomes" id="UP000002945">
    <property type="component" value="Unassembled WGS sequence"/>
</dbReference>
<dbReference type="eggNOG" id="ENOG5030QII">
    <property type="taxonomic scope" value="Bacteria"/>
</dbReference>
<protein>
    <submittedName>
        <fullName evidence="2">Uncharacterized protein</fullName>
    </submittedName>
</protein>
<accession>A9DMT6</accession>
<sequence length="244" mass="28066">MKIVLIKLLSQTKTFQIQTWAILQNNMEHKKIEEAYNETFAGLTMYYRDCNLDVTHISKYQKNQILLEKGFTDVSGFAEGLATNLRYAIASNKAVNMAQINPDVAKYRFHLIAAPSHYKVLDIYKIGTQTQILLLHFDKKFEAIFSGTNSNIEENVVKMGRASFDKKTQLQPNDIMNEPEWRKRTQFPIGMSDKGDFFTTSVDKTLQQSTKMTPPQTPQTSKNTNQSDSKTVEKKSFWKKLFGK</sequence>
<organism evidence="2 3">
    <name type="scientific">Kordia algicida OT-1</name>
    <dbReference type="NCBI Taxonomy" id="391587"/>
    <lineage>
        <taxon>Bacteria</taxon>
        <taxon>Pseudomonadati</taxon>
        <taxon>Bacteroidota</taxon>
        <taxon>Flavobacteriia</taxon>
        <taxon>Flavobacteriales</taxon>
        <taxon>Flavobacteriaceae</taxon>
        <taxon>Kordia</taxon>
    </lineage>
</organism>
<evidence type="ECO:0000256" key="1">
    <source>
        <dbReference type="SAM" id="MobiDB-lite"/>
    </source>
</evidence>
<comment type="caution">
    <text evidence="2">The sequence shown here is derived from an EMBL/GenBank/DDBJ whole genome shotgun (WGS) entry which is preliminary data.</text>
</comment>
<dbReference type="EMBL" id="ABIB01000002">
    <property type="protein sequence ID" value="EDP97783.1"/>
    <property type="molecule type" value="Genomic_DNA"/>
</dbReference>
<dbReference type="STRING" id="391587.KAOT1_21512"/>
<feature type="compositionally biased region" description="Polar residues" evidence="1">
    <location>
        <begin position="204"/>
        <end position="229"/>
    </location>
</feature>
<feature type="region of interest" description="Disordered" evidence="1">
    <location>
        <begin position="204"/>
        <end position="244"/>
    </location>
</feature>
<proteinExistence type="predicted"/>
<gene>
    <name evidence="2" type="ORF">KAOT1_21512</name>
</gene>
<evidence type="ECO:0000313" key="2">
    <source>
        <dbReference type="EMBL" id="EDP97783.1"/>
    </source>
</evidence>
<reference evidence="2 3" key="1">
    <citation type="journal article" date="2011" name="J. Bacteriol.">
        <title>Genome sequence of the algicidal bacterium Kordia algicida OT-1.</title>
        <authorList>
            <person name="Lee H.S."/>
            <person name="Kang S.G."/>
            <person name="Kwon K.K."/>
            <person name="Lee J.H."/>
            <person name="Kim S.J."/>
        </authorList>
    </citation>
    <scope>NUCLEOTIDE SEQUENCE [LARGE SCALE GENOMIC DNA]</scope>
    <source>
        <strain evidence="2 3">OT-1</strain>
    </source>
</reference>
<dbReference type="HOGENOM" id="CLU_099402_0_0_10"/>
<evidence type="ECO:0000313" key="3">
    <source>
        <dbReference type="Proteomes" id="UP000002945"/>
    </source>
</evidence>